<organism evidence="1">
    <name type="scientific">Salmonella enterica</name>
    <name type="common">Salmonella choleraesuis</name>
    <dbReference type="NCBI Taxonomy" id="28901"/>
    <lineage>
        <taxon>Bacteria</taxon>
        <taxon>Pseudomonadati</taxon>
        <taxon>Pseudomonadota</taxon>
        <taxon>Gammaproteobacteria</taxon>
        <taxon>Enterobacterales</taxon>
        <taxon>Enterobacteriaceae</taxon>
        <taxon>Salmonella</taxon>
    </lineage>
</organism>
<evidence type="ECO:0008006" key="2">
    <source>
        <dbReference type="Google" id="ProtNLM"/>
    </source>
</evidence>
<dbReference type="AlphaFoldDB" id="A0A5V0RK11"/>
<proteinExistence type="predicted"/>
<feature type="non-terminal residue" evidence="1">
    <location>
        <position position="70"/>
    </location>
</feature>
<evidence type="ECO:0000313" key="1">
    <source>
        <dbReference type="EMBL" id="EBS8043777.1"/>
    </source>
</evidence>
<accession>A0A5V0RK11</accession>
<name>A0A5V0RK11_SALER</name>
<protein>
    <recommendedName>
        <fullName evidence="2">CopG family transcriptional regulator</fullName>
    </recommendedName>
</protein>
<comment type="caution">
    <text evidence="1">The sequence shown here is derived from an EMBL/GenBank/DDBJ whole genome shotgun (WGS) entry which is preliminary data.</text>
</comment>
<reference evidence="1" key="1">
    <citation type="submission" date="2018-07" db="EMBL/GenBank/DDBJ databases">
        <authorList>
            <consortium name="PulseNet: The National Subtyping Network for Foodborne Disease Surveillance"/>
            <person name="Tarr C.L."/>
            <person name="Trees E."/>
            <person name="Katz L.S."/>
            <person name="Carleton-Romer H.A."/>
            <person name="Stroika S."/>
            <person name="Kucerova Z."/>
            <person name="Roache K.F."/>
            <person name="Sabol A.L."/>
            <person name="Besser J."/>
            <person name="Gerner-Smidt P."/>
        </authorList>
    </citation>
    <scope>NUCLEOTIDE SEQUENCE</scope>
    <source>
        <strain evidence="1">2015AM-0552</strain>
    </source>
</reference>
<dbReference type="EMBL" id="AAGWRE010000035">
    <property type="protein sequence ID" value="EBS8043777.1"/>
    <property type="molecule type" value="Genomic_DNA"/>
</dbReference>
<sequence length="70" mass="7984">MSERNTIQIKISLTPEEYEILKKLSDLDGKPMSSTFMNFVRDAKVFTVLKKVLNATETLIAAKSYFSSKH</sequence>
<gene>
    <name evidence="1" type="ORF">CEW35_23940</name>
</gene>